<dbReference type="EMBL" id="JAADJG010000112">
    <property type="protein sequence ID" value="KAF4454915.1"/>
    <property type="molecule type" value="Genomic_DNA"/>
</dbReference>
<organism evidence="2 3">
    <name type="scientific">Fusarium austroafricanum</name>
    <dbReference type="NCBI Taxonomy" id="2364996"/>
    <lineage>
        <taxon>Eukaryota</taxon>
        <taxon>Fungi</taxon>
        <taxon>Dikarya</taxon>
        <taxon>Ascomycota</taxon>
        <taxon>Pezizomycotina</taxon>
        <taxon>Sordariomycetes</taxon>
        <taxon>Hypocreomycetidae</taxon>
        <taxon>Hypocreales</taxon>
        <taxon>Nectriaceae</taxon>
        <taxon>Fusarium</taxon>
        <taxon>Fusarium concolor species complex</taxon>
    </lineage>
</organism>
<protein>
    <submittedName>
        <fullName evidence="2">Altered inheritance of mitochondria protein 9, mitochondrial</fullName>
    </submittedName>
</protein>
<comment type="caution">
    <text evidence="2">The sequence shown here is derived from an EMBL/GenBank/DDBJ whole genome shotgun (WGS) entry which is preliminary data.</text>
</comment>
<proteinExistence type="predicted"/>
<dbReference type="AlphaFoldDB" id="A0A8H4KP72"/>
<keyword evidence="3" id="KW-1185">Reference proteome</keyword>
<feature type="domain" description="Aminoglycoside phosphotransferase" evidence="1">
    <location>
        <begin position="48"/>
        <end position="306"/>
    </location>
</feature>
<sequence>MPLSQEQLGGLHWKKTVYGPEPEWTVDPELKSIKSTLRPLWPSKRIKASRFSQGAFNKLYEISVEGQPPLLLRITLPVDPRYKTLSEVATIRWVSQLGIIPVPRIIHYNCFRDSPVGFEWILMTKLEGTRLCDNWSNIDFTRKQDLVKQFASFSANLYNQKFRGIGNIYPGSLSTALPGLPPTGRIVSMPFFWNNNIHQDINRGPFRSSQEWLSTRLSLYESDCTSVLEKYKDNAELDKDAEAELDNATRTLNIVEKLQPLLDQIFPNQSPIEERTVLWHGDLHLANILTDKRGKLTGVVDWECVSALPIWKACSYPRFLESKTRNKKPDITRYSHLELYQDHLMEYEMTQLRVVFLEEMGKLNPRWVSMFNACQVERDFDLAVKYCDCESSSRQILEWADNIASGRDNERSLREMFYKH</sequence>
<dbReference type="PANTHER" id="PTHR21310:SF13">
    <property type="entry name" value="AMINOGLYCOSIDE PHOSPHOTRANSFERASE DOMAIN-CONTAINING PROTEIN"/>
    <property type="match status" value="1"/>
</dbReference>
<dbReference type="PANTHER" id="PTHR21310">
    <property type="entry name" value="AMINOGLYCOSIDE PHOSPHOTRANSFERASE-RELATED-RELATED"/>
    <property type="match status" value="1"/>
</dbReference>
<accession>A0A8H4KP72</accession>
<dbReference type="Pfam" id="PF01636">
    <property type="entry name" value="APH"/>
    <property type="match status" value="1"/>
</dbReference>
<name>A0A8H4KP72_9HYPO</name>
<dbReference type="SUPFAM" id="SSF56112">
    <property type="entry name" value="Protein kinase-like (PK-like)"/>
    <property type="match status" value="1"/>
</dbReference>
<dbReference type="Proteomes" id="UP000605986">
    <property type="component" value="Unassembled WGS sequence"/>
</dbReference>
<dbReference type="InterPro" id="IPR051678">
    <property type="entry name" value="AGP_Transferase"/>
</dbReference>
<reference evidence="2" key="1">
    <citation type="submission" date="2020-01" db="EMBL/GenBank/DDBJ databases">
        <title>Identification and distribution of gene clusters putatively required for synthesis of sphingolipid metabolism inhibitors in phylogenetically diverse species of the filamentous fungus Fusarium.</title>
        <authorList>
            <person name="Kim H.-S."/>
            <person name="Busman M."/>
            <person name="Brown D.W."/>
            <person name="Divon H."/>
            <person name="Uhlig S."/>
            <person name="Proctor R.H."/>
        </authorList>
    </citation>
    <scope>NUCLEOTIDE SEQUENCE</scope>
    <source>
        <strain evidence="2">NRRL 53441</strain>
    </source>
</reference>
<dbReference type="OrthoDB" id="2968323at2759"/>
<gene>
    <name evidence="2" type="ORF">F53441_2654</name>
</gene>
<dbReference type="InterPro" id="IPR011009">
    <property type="entry name" value="Kinase-like_dom_sf"/>
</dbReference>
<evidence type="ECO:0000259" key="1">
    <source>
        <dbReference type="Pfam" id="PF01636"/>
    </source>
</evidence>
<evidence type="ECO:0000313" key="3">
    <source>
        <dbReference type="Proteomes" id="UP000605986"/>
    </source>
</evidence>
<dbReference type="InterPro" id="IPR002575">
    <property type="entry name" value="Aminoglycoside_PTrfase"/>
</dbReference>
<evidence type="ECO:0000313" key="2">
    <source>
        <dbReference type="EMBL" id="KAF4454915.1"/>
    </source>
</evidence>
<dbReference type="Gene3D" id="3.90.1200.10">
    <property type="match status" value="1"/>
</dbReference>